<name>A0AAV5T159_9BILA</name>
<keyword evidence="2" id="KW-0808">Transferase</keyword>
<proteinExistence type="predicted"/>
<dbReference type="PANTHER" id="PTHR46165:SF2">
    <property type="entry name" value="SET AND MYND DOMAIN-CONTAINING PROTEIN 4"/>
    <property type="match status" value="1"/>
</dbReference>
<gene>
    <name evidence="5" type="ORF">PENTCL1PPCAC_11218</name>
</gene>
<evidence type="ECO:0000256" key="1">
    <source>
        <dbReference type="ARBA" id="ARBA00022603"/>
    </source>
</evidence>
<dbReference type="SMART" id="SM00317">
    <property type="entry name" value="SET"/>
    <property type="match status" value="1"/>
</dbReference>
<dbReference type="AlphaFoldDB" id="A0AAV5T159"/>
<feature type="non-terminal residue" evidence="5">
    <location>
        <position position="1"/>
    </location>
</feature>
<dbReference type="Gene3D" id="2.170.270.10">
    <property type="entry name" value="SET domain"/>
    <property type="match status" value="1"/>
</dbReference>
<evidence type="ECO:0000313" key="5">
    <source>
        <dbReference type="EMBL" id="GMS89043.1"/>
    </source>
</evidence>
<evidence type="ECO:0000256" key="3">
    <source>
        <dbReference type="ARBA" id="ARBA00022691"/>
    </source>
</evidence>
<feature type="domain" description="SET" evidence="4">
    <location>
        <begin position="54"/>
        <end position="330"/>
    </location>
</feature>
<dbReference type="GO" id="GO:0005737">
    <property type="term" value="C:cytoplasm"/>
    <property type="evidence" value="ECO:0007669"/>
    <property type="project" value="TreeGrafter"/>
</dbReference>
<organism evidence="5 6">
    <name type="scientific">Pristionchus entomophagus</name>
    <dbReference type="NCBI Taxonomy" id="358040"/>
    <lineage>
        <taxon>Eukaryota</taxon>
        <taxon>Metazoa</taxon>
        <taxon>Ecdysozoa</taxon>
        <taxon>Nematoda</taxon>
        <taxon>Chromadorea</taxon>
        <taxon>Rhabditida</taxon>
        <taxon>Rhabditina</taxon>
        <taxon>Diplogasteromorpha</taxon>
        <taxon>Diplogasteroidea</taxon>
        <taxon>Neodiplogasteridae</taxon>
        <taxon>Pristionchus</taxon>
    </lineage>
</organism>
<dbReference type="InterPro" id="IPR011990">
    <property type="entry name" value="TPR-like_helical_dom_sf"/>
</dbReference>
<evidence type="ECO:0000256" key="2">
    <source>
        <dbReference type="ARBA" id="ARBA00022679"/>
    </source>
</evidence>
<comment type="caution">
    <text evidence="5">The sequence shown here is derived from an EMBL/GenBank/DDBJ whole genome shotgun (WGS) entry which is preliminary data.</text>
</comment>
<dbReference type="EMBL" id="BTSX01000003">
    <property type="protein sequence ID" value="GMS89043.1"/>
    <property type="molecule type" value="Genomic_DNA"/>
</dbReference>
<dbReference type="InterPro" id="IPR001214">
    <property type="entry name" value="SET_dom"/>
</dbReference>
<evidence type="ECO:0000313" key="6">
    <source>
        <dbReference type="Proteomes" id="UP001432027"/>
    </source>
</evidence>
<dbReference type="GO" id="GO:0005634">
    <property type="term" value="C:nucleus"/>
    <property type="evidence" value="ECO:0007669"/>
    <property type="project" value="TreeGrafter"/>
</dbReference>
<dbReference type="SUPFAM" id="SSF82199">
    <property type="entry name" value="SET domain"/>
    <property type="match status" value="1"/>
</dbReference>
<sequence>LVSVVYCCLLLRLRPRRLMDQLNSFFKETTCFAKVSRENDLYRGRNTLYPALSAAVEVAFDQRRQRFVRATQDIPAGKVVCVDEGVTCTFADNRCQFCVAPLKKNEKSFCARCRVDKRCKMIRTGEEGAIAELNKYGMLEFGVRIVLSYPVEEIVQAVRNNIVPDYRHGFSSRSFLSVAALAKCDMEVPEVGAFFAKALEKVITNLSRHPEWAPLPDRRNLFYHALQFVMARVPANAHSIIHPDSDPKIGGLFDVVLPEMMEDILWPMGDSPRRGWSTNPGVPLAVGFFPTASIVNHSCKANTFGYFHENRMIFVSRGIRAGQEVTDCYGPSTTMHLLMERDSLLMGRGFKCVCAECRFEREHPDMEWKEWKGSDPSKNDETERLLSILREQPSYFTAIRSLSQLEKILPPFDVSLSHSYRIVGVIAAQDGKLSECISVLNRLLTAYSSRNSSIDPVTATTAHALALLHFANYQRTGDGSEGVKSQTLAFRALSQYSLIYGKHGILTRSILRFIKDRQMLIIGSD</sequence>
<accession>A0AAV5T159</accession>
<dbReference type="Pfam" id="PF00856">
    <property type="entry name" value="SET"/>
    <property type="match status" value="1"/>
</dbReference>
<dbReference type="PANTHER" id="PTHR46165">
    <property type="entry name" value="SET AND MYND DOMAIN-CONTAINING PROTEIN 4"/>
    <property type="match status" value="1"/>
</dbReference>
<dbReference type="Proteomes" id="UP001432027">
    <property type="component" value="Unassembled WGS sequence"/>
</dbReference>
<keyword evidence="1" id="KW-0489">Methyltransferase</keyword>
<dbReference type="InterPro" id="IPR052097">
    <property type="entry name" value="SET-MYND_domain_protein"/>
</dbReference>
<keyword evidence="3" id="KW-0949">S-adenosyl-L-methionine</keyword>
<evidence type="ECO:0000259" key="4">
    <source>
        <dbReference type="PROSITE" id="PS50280"/>
    </source>
</evidence>
<protein>
    <recommendedName>
        <fullName evidence="4">SET domain-containing protein</fullName>
    </recommendedName>
</protein>
<reference evidence="5" key="1">
    <citation type="submission" date="2023-10" db="EMBL/GenBank/DDBJ databases">
        <title>Genome assembly of Pristionchus species.</title>
        <authorList>
            <person name="Yoshida K."/>
            <person name="Sommer R.J."/>
        </authorList>
    </citation>
    <scope>NUCLEOTIDE SEQUENCE</scope>
    <source>
        <strain evidence="5">RS0144</strain>
    </source>
</reference>
<keyword evidence="6" id="KW-1185">Reference proteome</keyword>
<dbReference type="PROSITE" id="PS50280">
    <property type="entry name" value="SET"/>
    <property type="match status" value="1"/>
</dbReference>
<dbReference type="Gene3D" id="1.25.40.10">
    <property type="entry name" value="Tetratricopeptide repeat domain"/>
    <property type="match status" value="1"/>
</dbReference>
<dbReference type="GO" id="GO:0042826">
    <property type="term" value="F:histone deacetylase binding"/>
    <property type="evidence" value="ECO:0007669"/>
    <property type="project" value="TreeGrafter"/>
</dbReference>
<dbReference type="InterPro" id="IPR046341">
    <property type="entry name" value="SET_dom_sf"/>
</dbReference>
<dbReference type="GO" id="GO:0032259">
    <property type="term" value="P:methylation"/>
    <property type="evidence" value="ECO:0007669"/>
    <property type="project" value="UniProtKB-KW"/>
</dbReference>
<dbReference type="GO" id="GO:0008168">
    <property type="term" value="F:methyltransferase activity"/>
    <property type="evidence" value="ECO:0007669"/>
    <property type="project" value="UniProtKB-KW"/>
</dbReference>